<dbReference type="AlphaFoldDB" id="A0A562SW64"/>
<dbReference type="Pfam" id="PF02597">
    <property type="entry name" value="ThiS"/>
    <property type="match status" value="1"/>
</dbReference>
<organism evidence="1 2">
    <name type="scientific">Lacibacter cauensis</name>
    <dbReference type="NCBI Taxonomy" id="510947"/>
    <lineage>
        <taxon>Bacteria</taxon>
        <taxon>Pseudomonadati</taxon>
        <taxon>Bacteroidota</taxon>
        <taxon>Chitinophagia</taxon>
        <taxon>Chitinophagales</taxon>
        <taxon>Chitinophagaceae</taxon>
        <taxon>Lacibacter</taxon>
    </lineage>
</organism>
<name>A0A562SW64_9BACT</name>
<dbReference type="OrthoDB" id="1191081at2"/>
<dbReference type="CDD" id="cd00754">
    <property type="entry name" value="Ubl_MoaD"/>
    <property type="match status" value="1"/>
</dbReference>
<dbReference type="Proteomes" id="UP000316167">
    <property type="component" value="Unassembled WGS sequence"/>
</dbReference>
<dbReference type="InterPro" id="IPR003749">
    <property type="entry name" value="ThiS/MoaD-like"/>
</dbReference>
<dbReference type="InterPro" id="IPR012675">
    <property type="entry name" value="Beta-grasp_dom_sf"/>
</dbReference>
<accession>A0A562SW64</accession>
<dbReference type="InterPro" id="IPR016155">
    <property type="entry name" value="Mopterin_synth/thiamin_S_b"/>
</dbReference>
<comment type="caution">
    <text evidence="1">The sequence shown here is derived from an EMBL/GenBank/DDBJ whole genome shotgun (WGS) entry which is preliminary data.</text>
</comment>
<keyword evidence="2" id="KW-1185">Reference proteome</keyword>
<dbReference type="RefSeq" id="WP_144884518.1">
    <property type="nucleotide sequence ID" value="NZ_VLLE01000002.1"/>
</dbReference>
<evidence type="ECO:0000313" key="1">
    <source>
        <dbReference type="EMBL" id="TWI85539.1"/>
    </source>
</evidence>
<evidence type="ECO:0000313" key="2">
    <source>
        <dbReference type="Proteomes" id="UP000316167"/>
    </source>
</evidence>
<dbReference type="SUPFAM" id="SSF54285">
    <property type="entry name" value="MoaD/ThiS"/>
    <property type="match status" value="1"/>
</dbReference>
<dbReference type="Gene3D" id="3.10.20.30">
    <property type="match status" value="1"/>
</dbReference>
<protein>
    <submittedName>
        <fullName evidence="1">Molybdopterin synthase catalytic subunit/molybdopterin synthase sulfur carrier subunit</fullName>
    </submittedName>
</protein>
<sequence>MITVLFFGKLAEIAGAKTELPHVASTDELLQQLRTSFPLLAAEKFIVAVDKKTITENTLLTDNCTVALLPPFSGG</sequence>
<proteinExistence type="predicted"/>
<reference evidence="1 2" key="1">
    <citation type="journal article" date="2015" name="Stand. Genomic Sci.">
        <title>Genomic Encyclopedia of Bacterial and Archaeal Type Strains, Phase III: the genomes of soil and plant-associated and newly described type strains.</title>
        <authorList>
            <person name="Whitman W.B."/>
            <person name="Woyke T."/>
            <person name="Klenk H.P."/>
            <person name="Zhou Y."/>
            <person name="Lilburn T.G."/>
            <person name="Beck B.J."/>
            <person name="De Vos P."/>
            <person name="Vandamme P."/>
            <person name="Eisen J.A."/>
            <person name="Garrity G."/>
            <person name="Hugenholtz P."/>
            <person name="Kyrpides N.C."/>
        </authorList>
    </citation>
    <scope>NUCLEOTIDE SEQUENCE [LARGE SCALE GENOMIC DNA]</scope>
    <source>
        <strain evidence="1 2">CGMCC 1.7271</strain>
    </source>
</reference>
<gene>
    <name evidence="1" type="ORF">IQ13_0702</name>
</gene>
<dbReference type="EMBL" id="VLLE01000002">
    <property type="protein sequence ID" value="TWI85539.1"/>
    <property type="molecule type" value="Genomic_DNA"/>
</dbReference>